<gene>
    <name evidence="2" type="ORF">SMC7_05235</name>
</gene>
<dbReference type="AlphaFoldDB" id="A0A398D3Y8"/>
<evidence type="ECO:0000313" key="2">
    <source>
        <dbReference type="EMBL" id="RIE05804.1"/>
    </source>
</evidence>
<name>A0A398D3Y8_9BACT</name>
<keyword evidence="1" id="KW-0472">Membrane</keyword>
<evidence type="ECO:0000313" key="3">
    <source>
        <dbReference type="Proteomes" id="UP000266328"/>
    </source>
</evidence>
<dbReference type="EMBL" id="QXIS01000032">
    <property type="protein sequence ID" value="RIE05804.1"/>
    <property type="molecule type" value="Genomic_DNA"/>
</dbReference>
<protein>
    <submittedName>
        <fullName evidence="2">Uncharacterized protein</fullName>
    </submittedName>
</protein>
<dbReference type="OrthoDB" id="9809935at2"/>
<dbReference type="RefSeq" id="WP_119089299.1">
    <property type="nucleotide sequence ID" value="NZ_QXIS01000032.1"/>
</dbReference>
<proteinExistence type="predicted"/>
<keyword evidence="1" id="KW-0812">Transmembrane</keyword>
<reference evidence="2 3" key="1">
    <citation type="submission" date="2018-09" db="EMBL/GenBank/DDBJ databases">
        <title>Discovery and Ecogenomic Context for Candidatus Cryosericales, a Global Caldiserica Order Active in Thawing Permafrost.</title>
        <authorList>
            <person name="Martinez M.A."/>
            <person name="Woodcroft B.J."/>
            <person name="Ignacio Espinoza J.C."/>
            <person name="Zayed A."/>
            <person name="Singleton C.M."/>
            <person name="Boyd J."/>
            <person name="Li Y.-F."/>
            <person name="Purvine S."/>
            <person name="Maughan H."/>
            <person name="Hodgkins S.B."/>
            <person name="Anderson D."/>
            <person name="Sederholm M."/>
            <person name="Temperton B."/>
            <person name="Saleska S.R."/>
            <person name="Tyson G.W."/>
            <person name="Rich V.I."/>
        </authorList>
    </citation>
    <scope>NUCLEOTIDE SEQUENCE [LARGE SCALE GENOMIC DNA]</scope>
    <source>
        <strain evidence="2 3">SMC7</strain>
    </source>
</reference>
<accession>A0A398D3Y8</accession>
<keyword evidence="1" id="KW-1133">Transmembrane helix</keyword>
<dbReference type="Proteomes" id="UP000266328">
    <property type="component" value="Unassembled WGS sequence"/>
</dbReference>
<organism evidence="2 3">
    <name type="scientific">Candidatus Cryosericum terrychapinii</name>
    <dbReference type="NCBI Taxonomy" id="2290919"/>
    <lineage>
        <taxon>Bacteria</taxon>
        <taxon>Pseudomonadati</taxon>
        <taxon>Caldisericota/Cryosericota group</taxon>
        <taxon>Candidatus Cryosericota</taxon>
        <taxon>Candidatus Cryosericia</taxon>
        <taxon>Candidatus Cryosericales</taxon>
        <taxon>Candidatus Cryosericaceae</taxon>
        <taxon>Candidatus Cryosericum</taxon>
    </lineage>
</organism>
<evidence type="ECO:0000256" key="1">
    <source>
        <dbReference type="SAM" id="Phobius"/>
    </source>
</evidence>
<keyword evidence="3" id="KW-1185">Reference proteome</keyword>
<sequence length="167" mass="18313">MSTDRLVRFIAVGIVLLLVVSIAGFFLYRAPTRSLPNEADINAIYQVVGEFGARLKDVVITTSDQNVITAVDFNLKQLITDRLYQVFVQDKIRIPGRYVSSPWPERIEIVSVQMLDSGSYTVNGSQIVMTDDTLAHGGNAGETPITLTLKKVNGTWLIDDVTGGPKA</sequence>
<feature type="transmembrane region" description="Helical" evidence="1">
    <location>
        <begin position="6"/>
        <end position="28"/>
    </location>
</feature>
<comment type="caution">
    <text evidence="2">The sequence shown here is derived from an EMBL/GenBank/DDBJ whole genome shotgun (WGS) entry which is preliminary data.</text>
</comment>